<feature type="compositionally biased region" description="Polar residues" evidence="1">
    <location>
        <begin position="80"/>
        <end position="99"/>
    </location>
</feature>
<evidence type="ECO:0000256" key="1">
    <source>
        <dbReference type="SAM" id="MobiDB-lite"/>
    </source>
</evidence>
<feature type="region of interest" description="Disordered" evidence="1">
    <location>
        <begin position="16"/>
        <end position="99"/>
    </location>
</feature>
<dbReference type="Proteomes" id="UP001295444">
    <property type="component" value="Chromosome 08"/>
</dbReference>
<dbReference type="EMBL" id="OW240919">
    <property type="protein sequence ID" value="CAH2312633.1"/>
    <property type="molecule type" value="Genomic_DNA"/>
</dbReference>
<organism evidence="2 3">
    <name type="scientific">Pelobates cultripes</name>
    <name type="common">Western spadefoot toad</name>
    <dbReference type="NCBI Taxonomy" id="61616"/>
    <lineage>
        <taxon>Eukaryota</taxon>
        <taxon>Metazoa</taxon>
        <taxon>Chordata</taxon>
        <taxon>Craniata</taxon>
        <taxon>Vertebrata</taxon>
        <taxon>Euteleostomi</taxon>
        <taxon>Amphibia</taxon>
        <taxon>Batrachia</taxon>
        <taxon>Anura</taxon>
        <taxon>Pelobatoidea</taxon>
        <taxon>Pelobatidae</taxon>
        <taxon>Pelobates</taxon>
    </lineage>
</organism>
<dbReference type="AlphaFoldDB" id="A0AAD1WGZ9"/>
<accession>A0AAD1WGZ9</accession>
<evidence type="ECO:0000313" key="2">
    <source>
        <dbReference type="EMBL" id="CAH2312633.1"/>
    </source>
</evidence>
<proteinExistence type="predicted"/>
<protein>
    <submittedName>
        <fullName evidence="2">Uncharacterized protein</fullName>
    </submittedName>
</protein>
<keyword evidence="3" id="KW-1185">Reference proteome</keyword>
<name>A0AAD1WGZ9_PELCU</name>
<reference evidence="2" key="1">
    <citation type="submission" date="2022-03" db="EMBL/GenBank/DDBJ databases">
        <authorList>
            <person name="Alioto T."/>
            <person name="Alioto T."/>
            <person name="Gomez Garrido J."/>
        </authorList>
    </citation>
    <scope>NUCLEOTIDE SEQUENCE</scope>
</reference>
<evidence type="ECO:0000313" key="3">
    <source>
        <dbReference type="Proteomes" id="UP001295444"/>
    </source>
</evidence>
<sequence length="161" mass="17163">MKSCLMLATLASVPKSVPTKKPIFGDPSDSHEPPPYRGPFCSSAAQLYPDLKNLPPPPPLVVRLPDKQHSLDTPPESPVTALSSPPGTTIQSVPRTNQPVSSALHSMDYSLPAEAFLTSLKASTSHRYDLKARSGAKILPLRAQLGLPVLDACGLLNHVVN</sequence>
<gene>
    <name evidence="2" type="ORF">PECUL_23A030121</name>
</gene>